<reference evidence="11" key="1">
    <citation type="submission" date="2021-11" db="EMBL/GenBank/DDBJ databases">
        <authorList>
            <person name="Schell T."/>
        </authorList>
    </citation>
    <scope>NUCLEOTIDE SEQUENCE</scope>
    <source>
        <strain evidence="11">M5</strain>
    </source>
</reference>
<keyword evidence="12" id="KW-1185">Reference proteome</keyword>
<accession>A0A8J2WSX6</accession>
<dbReference type="GO" id="GO:0016593">
    <property type="term" value="C:Cdc73/Paf1 complex"/>
    <property type="evidence" value="ECO:0007669"/>
    <property type="project" value="InterPro"/>
</dbReference>
<dbReference type="InterPro" id="IPR032041">
    <property type="entry name" value="Cdc73_N"/>
</dbReference>
<dbReference type="Proteomes" id="UP000789390">
    <property type="component" value="Unassembled WGS sequence"/>
</dbReference>
<feature type="domain" description="Cell division control protein 73 C-terminal" evidence="9">
    <location>
        <begin position="394"/>
        <end position="547"/>
    </location>
</feature>
<name>A0A8J2WSX6_9CRUS</name>
<dbReference type="GO" id="GO:0000993">
    <property type="term" value="F:RNA polymerase II complex binding"/>
    <property type="evidence" value="ECO:0007669"/>
    <property type="project" value="TreeGrafter"/>
</dbReference>
<protein>
    <recommendedName>
        <fullName evidence="6">Parafibromin</fullName>
    </recommendedName>
    <alternativeName>
        <fullName evidence="7">Cell division cycle protein 73 homolog</fullName>
    </alternativeName>
</protein>
<evidence type="ECO:0000259" key="10">
    <source>
        <dbReference type="Pfam" id="PF16050"/>
    </source>
</evidence>
<feature type="compositionally biased region" description="Low complexity" evidence="8">
    <location>
        <begin position="369"/>
        <end position="381"/>
    </location>
</feature>
<evidence type="ECO:0000256" key="7">
    <source>
        <dbReference type="ARBA" id="ARBA00080321"/>
    </source>
</evidence>
<dbReference type="InterPro" id="IPR038103">
    <property type="entry name" value="CDC73_C_sf"/>
</dbReference>
<dbReference type="PANTHER" id="PTHR12466:SF8">
    <property type="entry name" value="PARAFIBROMIN"/>
    <property type="match status" value="1"/>
</dbReference>
<evidence type="ECO:0000256" key="5">
    <source>
        <dbReference type="ARBA" id="ARBA00023306"/>
    </source>
</evidence>
<dbReference type="Gene3D" id="3.40.50.11990">
    <property type="entry name" value="RNA polymerase II accessory factor, Cdc73 C-terminal domain"/>
    <property type="match status" value="1"/>
</dbReference>
<evidence type="ECO:0000256" key="4">
    <source>
        <dbReference type="ARBA" id="ARBA00023242"/>
    </source>
</evidence>
<sequence>MADPLSLLRQFNVNKKEIIEREGQIIFGEFSWPKTVKTNYLIYGSGKDGAPRDYYTLECLLFLLKNVQLQHPVYVRQAAADSIPVVRRPDRKDLLAYLNGETAASASIDKAAPIEIPIQVRRIAGTAQAGGSGLGSGSGIGGDDSEVPANKKPRLEDQQMQRVKEVLAARLEAPRQDSLINVNKIQSLSEAMSIETIASLKAKRIANKRKTIKGDTEDMGLGLGSSLGLAGSSSSELRGMLDYDFDVTKDILNRERQWRNRTSVLQSSGKVFSKNIFAILQGLKAREDGKLRGHSSMAPGVGRTVVPQGGAPPGMGPPVQQQGPVYSRYDQERFRGKEETEGFKIDTTGTYHGMTLKSVTEGTQPRKAAPPTAVAPNTAVAQPRPSTGPTKRVSRTPIIIIPSANSSLITMFNAKDVLQDLKFLSTEEKRQQGCRRDNEILLQRRKEGNLTVPYRVIDSPQKLAPADWDRVVAVFVMGPAWQFKGWPWSGNPVEIFVQVSAFHIKWDDIPLDQNVAKWAVNVISLSRTKRHLDRAALMTFWEKLDRHMLKNKQHLRF</sequence>
<dbReference type="AlphaFoldDB" id="A0A8J2WSX6"/>
<evidence type="ECO:0000256" key="2">
    <source>
        <dbReference type="ARBA" id="ARBA00010427"/>
    </source>
</evidence>
<feature type="region of interest" description="Disordered" evidence="8">
    <location>
        <begin position="361"/>
        <end position="392"/>
    </location>
</feature>
<dbReference type="OrthoDB" id="2186602at2759"/>
<keyword evidence="5" id="KW-0131">Cell cycle</keyword>
<dbReference type="EMBL" id="CAKKLH010000302">
    <property type="protein sequence ID" value="CAH0110274.1"/>
    <property type="molecule type" value="Genomic_DNA"/>
</dbReference>
<evidence type="ECO:0000256" key="3">
    <source>
        <dbReference type="ARBA" id="ARBA00023163"/>
    </source>
</evidence>
<evidence type="ECO:0000256" key="1">
    <source>
        <dbReference type="ARBA" id="ARBA00004123"/>
    </source>
</evidence>
<dbReference type="GO" id="GO:0006368">
    <property type="term" value="P:transcription elongation by RNA polymerase II"/>
    <property type="evidence" value="ECO:0007669"/>
    <property type="project" value="InterPro"/>
</dbReference>
<feature type="region of interest" description="Disordered" evidence="8">
    <location>
        <begin position="129"/>
        <end position="157"/>
    </location>
</feature>
<evidence type="ECO:0000256" key="8">
    <source>
        <dbReference type="SAM" id="MobiDB-lite"/>
    </source>
</evidence>
<dbReference type="GO" id="GO:0000122">
    <property type="term" value="P:negative regulation of transcription by RNA polymerase II"/>
    <property type="evidence" value="ECO:0007669"/>
    <property type="project" value="UniProtKB-ARBA"/>
</dbReference>
<feature type="domain" description="Paf1 complex subunit Cdc73 N-terminal" evidence="10">
    <location>
        <begin position="1"/>
        <end position="333"/>
    </location>
</feature>
<dbReference type="InterPro" id="IPR031336">
    <property type="entry name" value="CDC73_C"/>
</dbReference>
<feature type="compositionally biased region" description="Gly residues" evidence="8">
    <location>
        <begin position="129"/>
        <end position="142"/>
    </location>
</feature>
<comment type="similarity">
    <text evidence="2">Belongs to the CDC73 family.</text>
</comment>
<evidence type="ECO:0000259" key="9">
    <source>
        <dbReference type="Pfam" id="PF05179"/>
    </source>
</evidence>
<dbReference type="FunFam" id="3.40.50.11990:FF:000001">
    <property type="entry name" value="Cell division cycle 73"/>
    <property type="match status" value="1"/>
</dbReference>
<dbReference type="Pfam" id="PF16050">
    <property type="entry name" value="CDC73_N"/>
    <property type="match status" value="1"/>
</dbReference>
<evidence type="ECO:0000313" key="11">
    <source>
        <dbReference type="EMBL" id="CAH0110274.1"/>
    </source>
</evidence>
<organism evidence="11 12">
    <name type="scientific">Daphnia galeata</name>
    <dbReference type="NCBI Taxonomy" id="27404"/>
    <lineage>
        <taxon>Eukaryota</taxon>
        <taxon>Metazoa</taxon>
        <taxon>Ecdysozoa</taxon>
        <taxon>Arthropoda</taxon>
        <taxon>Crustacea</taxon>
        <taxon>Branchiopoda</taxon>
        <taxon>Diplostraca</taxon>
        <taxon>Cladocera</taxon>
        <taxon>Anomopoda</taxon>
        <taxon>Daphniidae</taxon>
        <taxon>Daphnia</taxon>
    </lineage>
</organism>
<dbReference type="Pfam" id="PF05179">
    <property type="entry name" value="CDC73_C"/>
    <property type="match status" value="1"/>
</dbReference>
<evidence type="ECO:0000313" key="12">
    <source>
        <dbReference type="Proteomes" id="UP000789390"/>
    </source>
</evidence>
<comment type="subcellular location">
    <subcellularLocation>
        <location evidence="1">Nucleus</location>
    </subcellularLocation>
</comment>
<proteinExistence type="inferred from homology"/>
<comment type="caution">
    <text evidence="11">The sequence shown here is derived from an EMBL/GenBank/DDBJ whole genome shotgun (WGS) entry which is preliminary data.</text>
</comment>
<evidence type="ECO:0000256" key="6">
    <source>
        <dbReference type="ARBA" id="ARBA00071106"/>
    </source>
</evidence>
<keyword evidence="3" id="KW-0804">Transcription</keyword>
<dbReference type="InterPro" id="IPR007852">
    <property type="entry name" value="Cdc73/Parafibromin"/>
</dbReference>
<gene>
    <name evidence="11" type="ORF">DGAL_LOCUS13837</name>
</gene>
<dbReference type="GO" id="GO:0032968">
    <property type="term" value="P:positive regulation of transcription elongation by RNA polymerase II"/>
    <property type="evidence" value="ECO:0007669"/>
    <property type="project" value="TreeGrafter"/>
</dbReference>
<keyword evidence="4" id="KW-0539">Nucleus</keyword>
<dbReference type="PANTHER" id="PTHR12466">
    <property type="entry name" value="CDC73 DOMAIN PROTEIN"/>
    <property type="match status" value="1"/>
</dbReference>